<evidence type="ECO:0000256" key="6">
    <source>
        <dbReference type="ARBA" id="ARBA00035024"/>
    </source>
</evidence>
<name>A0A0F6W0P6_9BACT</name>
<evidence type="ECO:0000256" key="7">
    <source>
        <dbReference type="ARBA" id="ARBA00035036"/>
    </source>
</evidence>
<gene>
    <name evidence="12" type="ORF">DB32_001407</name>
</gene>
<dbReference type="InterPro" id="IPR013785">
    <property type="entry name" value="Aldolase_TIM"/>
</dbReference>
<dbReference type="EC" id="2.4.2.12" evidence="6"/>
<dbReference type="InterPro" id="IPR041525">
    <property type="entry name" value="N/Namide_PRibTrfase"/>
</dbReference>
<feature type="binding site" evidence="9">
    <location>
        <begin position="295"/>
        <end position="297"/>
    </location>
    <ligand>
        <name>beta-nicotinamide D-ribonucleotide</name>
        <dbReference type="ChEBI" id="CHEBI:14649"/>
    </ligand>
</feature>
<dbReference type="Gene3D" id="3.20.20.70">
    <property type="entry name" value="Aldolase class I"/>
    <property type="match status" value="1"/>
</dbReference>
<dbReference type="AlphaFoldDB" id="A0A0F6W0P6"/>
<accession>A0A0F6W0P6</accession>
<keyword evidence="3 12" id="KW-0328">Glycosyltransferase</keyword>
<protein>
    <recommendedName>
        <fullName evidence="7">Nicotinamide phosphoribosyltransferase</fullName>
        <ecNumber evidence="6">2.4.2.12</ecNumber>
    </recommendedName>
</protein>
<dbReference type="EMBL" id="CP011125">
    <property type="protein sequence ID" value="AKF04258.1"/>
    <property type="molecule type" value="Genomic_DNA"/>
</dbReference>
<dbReference type="Pfam" id="PF04095">
    <property type="entry name" value="NAPRTase"/>
    <property type="match status" value="1"/>
</dbReference>
<evidence type="ECO:0000256" key="8">
    <source>
        <dbReference type="ARBA" id="ARBA00047835"/>
    </source>
</evidence>
<feature type="domain" description="Nicotinate/nicotinamide phosphoribosyltransferase" evidence="10">
    <location>
        <begin position="176"/>
        <end position="413"/>
    </location>
</feature>
<dbReference type="NCBIfam" id="NF006629">
    <property type="entry name" value="PRK09198.1"/>
    <property type="match status" value="1"/>
</dbReference>
<feature type="domain" description="Nicotinamide phosphoribosyltransferase N-terminal" evidence="11">
    <location>
        <begin position="8"/>
        <end position="105"/>
    </location>
</feature>
<comment type="similarity">
    <text evidence="1">Belongs to the NAPRTase family.</text>
</comment>
<feature type="binding site" evidence="9">
    <location>
        <position position="233"/>
    </location>
    <ligand>
        <name>diphosphate</name>
        <dbReference type="ChEBI" id="CHEBI:33019"/>
    </ligand>
</feature>
<reference evidence="12 13" key="1">
    <citation type="submission" date="2015-03" db="EMBL/GenBank/DDBJ databases">
        <title>Genome assembly of Sandaracinus amylolyticus DSM 53668.</title>
        <authorList>
            <person name="Sharma G."/>
            <person name="Subramanian S."/>
        </authorList>
    </citation>
    <scope>NUCLEOTIDE SEQUENCE [LARGE SCALE GENOMIC DNA]</scope>
    <source>
        <strain evidence="12 13">DSM 53668</strain>
    </source>
</reference>
<feature type="binding site" evidence="9">
    <location>
        <begin position="337"/>
        <end position="338"/>
    </location>
    <ligand>
        <name>beta-nicotinamide D-ribonucleotide</name>
        <dbReference type="ChEBI" id="CHEBI:14649"/>
    </ligand>
</feature>
<comment type="catalytic activity">
    <reaction evidence="8">
        <text>beta-nicotinamide D-ribonucleotide + diphosphate = 5-phospho-alpha-D-ribose 1-diphosphate + nicotinamide + H(+)</text>
        <dbReference type="Rhea" id="RHEA:16149"/>
        <dbReference type="ChEBI" id="CHEBI:14649"/>
        <dbReference type="ChEBI" id="CHEBI:15378"/>
        <dbReference type="ChEBI" id="CHEBI:17154"/>
        <dbReference type="ChEBI" id="CHEBI:33019"/>
        <dbReference type="ChEBI" id="CHEBI:58017"/>
        <dbReference type="EC" id="2.4.2.12"/>
    </reaction>
    <physiologicalReaction direction="right-to-left" evidence="8">
        <dbReference type="Rhea" id="RHEA:16151"/>
    </physiologicalReaction>
</comment>
<feature type="binding site" evidence="9">
    <location>
        <position position="207"/>
    </location>
    <ligand>
        <name>beta-nicotinamide D-ribonucleotide</name>
        <dbReference type="ChEBI" id="CHEBI:14649"/>
    </ligand>
</feature>
<evidence type="ECO:0000256" key="5">
    <source>
        <dbReference type="ARBA" id="ARBA00035007"/>
    </source>
</evidence>
<feature type="binding site" evidence="9">
    <location>
        <position position="376"/>
    </location>
    <ligand>
        <name>beta-nicotinamide D-ribonucleotide</name>
        <dbReference type="ChEBI" id="CHEBI:14649"/>
    </ligand>
</feature>
<keyword evidence="13" id="KW-1185">Reference proteome</keyword>
<keyword evidence="4 12" id="KW-0808">Transferase</keyword>
<dbReference type="InterPro" id="IPR016471">
    <property type="entry name" value="Nicotinamide_PRibTrfase"/>
</dbReference>
<dbReference type="CDD" id="cd01569">
    <property type="entry name" value="PBEF_like"/>
    <property type="match status" value="1"/>
</dbReference>
<dbReference type="SUPFAM" id="SSF51690">
    <property type="entry name" value="Nicotinate/Quinolinate PRTase C-terminal domain-like"/>
    <property type="match status" value="1"/>
</dbReference>
<evidence type="ECO:0000256" key="2">
    <source>
        <dbReference type="ARBA" id="ARBA00022642"/>
    </source>
</evidence>
<feature type="binding site" evidence="9">
    <location>
        <position position="295"/>
    </location>
    <ligand>
        <name>diphosphate</name>
        <dbReference type="ChEBI" id="CHEBI:33019"/>
    </ligand>
</feature>
<evidence type="ECO:0000313" key="13">
    <source>
        <dbReference type="Proteomes" id="UP000034883"/>
    </source>
</evidence>
<evidence type="ECO:0000259" key="11">
    <source>
        <dbReference type="Pfam" id="PF18127"/>
    </source>
</evidence>
<dbReference type="InterPro" id="IPR036068">
    <property type="entry name" value="Nicotinate_pribotase-like_C"/>
</dbReference>
<dbReference type="GO" id="GO:0047280">
    <property type="term" value="F:nicotinamide phosphoribosyltransferase activity"/>
    <property type="evidence" value="ECO:0007669"/>
    <property type="project" value="UniProtKB-EC"/>
</dbReference>
<dbReference type="STRING" id="927083.DB32_001407"/>
<evidence type="ECO:0000313" key="12">
    <source>
        <dbReference type="EMBL" id="AKF04258.1"/>
    </source>
</evidence>
<evidence type="ECO:0000256" key="9">
    <source>
        <dbReference type="PIRSR" id="PIRSR005943-1"/>
    </source>
</evidence>
<evidence type="ECO:0000256" key="1">
    <source>
        <dbReference type="ARBA" id="ARBA00010897"/>
    </source>
</evidence>
<evidence type="ECO:0000256" key="3">
    <source>
        <dbReference type="ARBA" id="ARBA00022676"/>
    </source>
</evidence>
<feature type="binding site" evidence="9">
    <location>
        <position position="184"/>
    </location>
    <ligand>
        <name>diphosphate</name>
        <dbReference type="ChEBI" id="CHEBI:33019"/>
    </ligand>
</feature>
<dbReference type="PIRSF" id="PIRSF005943">
    <property type="entry name" value="NMPRT"/>
    <property type="match status" value="1"/>
</dbReference>
<sequence length="463" mass="50995">MITMEGSNLLLGTDSYKVTHWRQYPPGTTRVSSFLESRGGVYPSVVFFGLQYLLDRHFAGVVVTEDRIAEAREIFAAHFGDPTLFHEAGWRHVLDAHGGRLPVEIRAVPEGTVVPVSNVLMTIENTDPRVPWLTNYLESLLLQVWYPCTVATQSREMRRTITAHLEKTGTPSLVGFELHDFGLRGSTSHESAAIGGAAHLVSFEGTDTIPALLLARRHYGEPMAGFSIPAAEHSTITSWGRDRESSAYRNMLESYPRGLVAVVSDSYDVYRACEQLWGRELRELVLSRDGTLVVRPDSGHPPEVVCRVLEILGRAFGTAINAKGYRVLDPHVRVIQGDGIDPVMIAEILAAMSERGWSADNVAFGSGGALLQKVHRDTQNLAIKCSAVEIDGAWRPVMKDPVTDPGKRSKSGRLALVREAGAFRTVARGDSGHPGDLLEPVFRDGEILRRQTLSDIRRRALEG</sequence>
<dbReference type="PANTHER" id="PTHR43816:SF1">
    <property type="entry name" value="NICOTINAMIDE PHOSPHORIBOSYLTRANSFERASE"/>
    <property type="match status" value="1"/>
</dbReference>
<dbReference type="Proteomes" id="UP000034883">
    <property type="component" value="Chromosome"/>
</dbReference>
<evidence type="ECO:0000256" key="4">
    <source>
        <dbReference type="ARBA" id="ARBA00022679"/>
    </source>
</evidence>
<dbReference type="InterPro" id="IPR041529">
    <property type="entry name" value="DUF5598"/>
</dbReference>
<comment type="pathway">
    <text evidence="5">Cofactor biosynthesis; NAD(+) biosynthesis; nicotinamide D-ribonucleotide from 5-phospho-alpha-D-ribose 1-diphosphate and nicotinamide: step 1/1.</text>
</comment>
<organism evidence="12 13">
    <name type="scientific">Sandaracinus amylolyticus</name>
    <dbReference type="NCBI Taxonomy" id="927083"/>
    <lineage>
        <taxon>Bacteria</taxon>
        <taxon>Pseudomonadati</taxon>
        <taxon>Myxococcota</taxon>
        <taxon>Polyangia</taxon>
        <taxon>Polyangiales</taxon>
        <taxon>Sandaracinaceae</taxon>
        <taxon>Sandaracinus</taxon>
    </lineage>
</organism>
<dbReference type="PANTHER" id="PTHR43816">
    <property type="entry name" value="NICOTINAMIDE PHOSPHORIBOSYLTRANSFERASE"/>
    <property type="match status" value="1"/>
</dbReference>
<dbReference type="KEGG" id="samy:DB32_001407"/>
<keyword evidence="2" id="KW-0662">Pyridine nucleotide biosynthesis</keyword>
<dbReference type="Pfam" id="PF18127">
    <property type="entry name" value="NAMPT_N"/>
    <property type="match status" value="1"/>
</dbReference>
<evidence type="ECO:0000259" key="10">
    <source>
        <dbReference type="Pfam" id="PF04095"/>
    </source>
</evidence>
<proteinExistence type="inferred from homology"/>
<feature type="binding site" evidence="9">
    <location>
        <position position="368"/>
    </location>
    <ligand>
        <name>beta-nicotinamide D-ribonucleotide</name>
        <dbReference type="ChEBI" id="CHEBI:14649"/>
    </ligand>
</feature>
<dbReference type="GO" id="GO:0009435">
    <property type="term" value="P:NAD+ biosynthetic process"/>
    <property type="evidence" value="ECO:0007669"/>
    <property type="project" value="InterPro"/>
</dbReference>